<dbReference type="AlphaFoldDB" id="A0AAV8W2K1"/>
<evidence type="ECO:0000256" key="8">
    <source>
        <dbReference type="ARBA" id="ARBA00023242"/>
    </source>
</evidence>
<feature type="domain" description="SET" evidence="11">
    <location>
        <begin position="305"/>
        <end position="419"/>
    </location>
</feature>
<feature type="domain" description="C2H2-type" evidence="10">
    <location>
        <begin position="600"/>
        <end position="627"/>
    </location>
</feature>
<keyword evidence="3" id="KW-0677">Repeat</keyword>
<dbReference type="GO" id="GO:0008276">
    <property type="term" value="F:protein methyltransferase activity"/>
    <property type="evidence" value="ECO:0007669"/>
    <property type="project" value="UniProtKB-ARBA"/>
</dbReference>
<dbReference type="Pfam" id="PF21549">
    <property type="entry name" value="PRDM2_PR"/>
    <property type="match status" value="1"/>
</dbReference>
<dbReference type="InterPro" id="IPR013087">
    <property type="entry name" value="Znf_C2H2_type"/>
</dbReference>
<gene>
    <name evidence="12" type="ORF">NQ315_011817</name>
</gene>
<feature type="domain" description="C2H2-type" evidence="10">
    <location>
        <begin position="802"/>
        <end position="830"/>
    </location>
</feature>
<dbReference type="Gene3D" id="2.170.270.10">
    <property type="entry name" value="SET domain"/>
    <property type="match status" value="1"/>
</dbReference>
<dbReference type="Pfam" id="PF00096">
    <property type="entry name" value="zf-C2H2"/>
    <property type="match status" value="3"/>
</dbReference>
<feature type="domain" description="C2H2-type" evidence="10">
    <location>
        <begin position="659"/>
        <end position="686"/>
    </location>
</feature>
<feature type="domain" description="C2H2-type" evidence="10">
    <location>
        <begin position="906"/>
        <end position="934"/>
    </location>
</feature>
<dbReference type="Proteomes" id="UP001159042">
    <property type="component" value="Unassembled WGS sequence"/>
</dbReference>
<feature type="domain" description="C2H2-type" evidence="10">
    <location>
        <begin position="630"/>
        <end position="657"/>
    </location>
</feature>
<dbReference type="InterPro" id="IPR046341">
    <property type="entry name" value="SET_dom_sf"/>
</dbReference>
<keyword evidence="2" id="KW-0479">Metal-binding</keyword>
<protein>
    <recommendedName>
        <fullName evidence="14">PR domain zinc finger protein 10</fullName>
    </recommendedName>
</protein>
<evidence type="ECO:0000259" key="10">
    <source>
        <dbReference type="PROSITE" id="PS50157"/>
    </source>
</evidence>
<dbReference type="Gene3D" id="3.30.160.60">
    <property type="entry name" value="Classic Zinc Finger"/>
    <property type="match status" value="6"/>
</dbReference>
<evidence type="ECO:0000313" key="12">
    <source>
        <dbReference type="EMBL" id="KAJ8920156.1"/>
    </source>
</evidence>
<evidence type="ECO:0000259" key="11">
    <source>
        <dbReference type="PROSITE" id="PS50280"/>
    </source>
</evidence>
<evidence type="ECO:0000256" key="3">
    <source>
        <dbReference type="ARBA" id="ARBA00022737"/>
    </source>
</evidence>
<dbReference type="PANTHER" id="PTHR47772">
    <property type="entry name" value="ZINC FINGER PROTEIN 200"/>
    <property type="match status" value="1"/>
</dbReference>
<comment type="caution">
    <text evidence="12">The sequence shown here is derived from an EMBL/GenBank/DDBJ whole genome shotgun (WGS) entry which is preliminary data.</text>
</comment>
<feature type="domain" description="C2H2-type" evidence="10">
    <location>
        <begin position="743"/>
        <end position="771"/>
    </location>
</feature>
<dbReference type="PROSITE" id="PS00028">
    <property type="entry name" value="ZINC_FINGER_C2H2_1"/>
    <property type="match status" value="11"/>
</dbReference>
<evidence type="ECO:0000256" key="2">
    <source>
        <dbReference type="ARBA" id="ARBA00022723"/>
    </source>
</evidence>
<reference evidence="12 13" key="1">
    <citation type="journal article" date="2023" name="Insect Mol. Biol.">
        <title>Genome sequencing provides insights into the evolution of gene families encoding plant cell wall-degrading enzymes in longhorned beetles.</title>
        <authorList>
            <person name="Shin N.R."/>
            <person name="Okamura Y."/>
            <person name="Kirsch R."/>
            <person name="Pauchet Y."/>
        </authorList>
    </citation>
    <scope>NUCLEOTIDE SEQUENCE [LARGE SCALE GENOMIC DNA]</scope>
    <source>
        <strain evidence="12">EAD_L_NR</strain>
    </source>
</reference>
<evidence type="ECO:0000256" key="6">
    <source>
        <dbReference type="ARBA" id="ARBA00023015"/>
    </source>
</evidence>
<keyword evidence="7" id="KW-0804">Transcription</keyword>
<keyword evidence="8" id="KW-0539">Nucleus</keyword>
<organism evidence="12 13">
    <name type="scientific">Exocentrus adspersus</name>
    <dbReference type="NCBI Taxonomy" id="1586481"/>
    <lineage>
        <taxon>Eukaryota</taxon>
        <taxon>Metazoa</taxon>
        <taxon>Ecdysozoa</taxon>
        <taxon>Arthropoda</taxon>
        <taxon>Hexapoda</taxon>
        <taxon>Insecta</taxon>
        <taxon>Pterygota</taxon>
        <taxon>Neoptera</taxon>
        <taxon>Endopterygota</taxon>
        <taxon>Coleoptera</taxon>
        <taxon>Polyphaga</taxon>
        <taxon>Cucujiformia</taxon>
        <taxon>Chrysomeloidea</taxon>
        <taxon>Cerambycidae</taxon>
        <taxon>Lamiinae</taxon>
        <taxon>Acanthocinini</taxon>
        <taxon>Exocentrus</taxon>
    </lineage>
</organism>
<keyword evidence="6" id="KW-0805">Transcription regulation</keyword>
<name>A0AAV8W2K1_9CUCU</name>
<dbReference type="InterPro" id="IPR050636">
    <property type="entry name" value="C2H2-ZF_domain-containing"/>
</dbReference>
<dbReference type="SMART" id="SM00355">
    <property type="entry name" value="ZnF_C2H2"/>
    <property type="match status" value="13"/>
</dbReference>
<evidence type="ECO:0000256" key="1">
    <source>
        <dbReference type="ARBA" id="ARBA00004123"/>
    </source>
</evidence>
<keyword evidence="5" id="KW-0862">Zinc</keyword>
<comment type="subcellular location">
    <subcellularLocation>
        <location evidence="1">Nucleus</location>
    </subcellularLocation>
</comment>
<dbReference type="EMBL" id="JANEYG010000015">
    <property type="protein sequence ID" value="KAJ8920156.1"/>
    <property type="molecule type" value="Genomic_DNA"/>
</dbReference>
<evidence type="ECO:0000256" key="7">
    <source>
        <dbReference type="ARBA" id="ARBA00023163"/>
    </source>
</evidence>
<feature type="domain" description="C2H2-type" evidence="10">
    <location>
        <begin position="439"/>
        <end position="466"/>
    </location>
</feature>
<dbReference type="GO" id="GO:0008270">
    <property type="term" value="F:zinc ion binding"/>
    <property type="evidence" value="ECO:0007669"/>
    <property type="project" value="UniProtKB-KW"/>
</dbReference>
<dbReference type="FunFam" id="3.30.160.60:FF:001316">
    <property type="entry name" value="PR domain zinc finger protein 10"/>
    <property type="match status" value="1"/>
</dbReference>
<evidence type="ECO:0000256" key="9">
    <source>
        <dbReference type="PROSITE-ProRule" id="PRU00042"/>
    </source>
</evidence>
<dbReference type="GO" id="GO:0008757">
    <property type="term" value="F:S-adenosylmethionine-dependent methyltransferase activity"/>
    <property type="evidence" value="ECO:0007669"/>
    <property type="project" value="UniProtKB-ARBA"/>
</dbReference>
<feature type="domain" description="C2H2-type" evidence="10">
    <location>
        <begin position="715"/>
        <end position="742"/>
    </location>
</feature>
<dbReference type="InterPro" id="IPR036236">
    <property type="entry name" value="Znf_C2H2_sf"/>
</dbReference>
<dbReference type="GO" id="GO:0008170">
    <property type="term" value="F:N-methyltransferase activity"/>
    <property type="evidence" value="ECO:0007669"/>
    <property type="project" value="UniProtKB-ARBA"/>
</dbReference>
<feature type="domain" description="C2H2-type" evidence="10">
    <location>
        <begin position="533"/>
        <end position="560"/>
    </location>
</feature>
<dbReference type="InterPro" id="IPR001214">
    <property type="entry name" value="SET_dom"/>
</dbReference>
<proteinExistence type="predicted"/>
<dbReference type="PROSITE" id="PS50157">
    <property type="entry name" value="ZINC_FINGER_C2H2_2"/>
    <property type="match status" value="10"/>
</dbReference>
<dbReference type="PANTHER" id="PTHR47772:SF11">
    <property type="entry name" value="C2H2-TYPE DOMAIN-CONTAINING PROTEIN"/>
    <property type="match status" value="1"/>
</dbReference>
<keyword evidence="4 9" id="KW-0863">Zinc-finger</keyword>
<dbReference type="SUPFAM" id="SSF57667">
    <property type="entry name" value="beta-beta-alpha zinc fingers"/>
    <property type="match status" value="5"/>
</dbReference>
<dbReference type="GO" id="GO:0005634">
    <property type="term" value="C:nucleus"/>
    <property type="evidence" value="ECO:0007669"/>
    <property type="project" value="UniProtKB-SubCell"/>
</dbReference>
<evidence type="ECO:0008006" key="14">
    <source>
        <dbReference type="Google" id="ProtNLM"/>
    </source>
</evidence>
<evidence type="ECO:0000256" key="5">
    <source>
        <dbReference type="ARBA" id="ARBA00022833"/>
    </source>
</evidence>
<sequence length="1025" mass="116952">MDAIVEGPPDVGAQVQDVNISDWTDNQGIVNNNSTLLYIAVEYVKDYKMHNLADNVVVTQQEPFNDFDQHVSPLDPNMSSVARYSPVYNEQPAEFNPVVIHQLVAHNSGGPNDQFTDNLNTASLEAMPAVLCNSNLRDLNNQYLRIVDEGSGTGNPDGLQLKPENEQDVELLITDEATGISYSVNAQELLVGRCLEDEQLLGAMAPNPLLESDLLALDDSTLKSELNDDLDIGAVSTSVDAQVVNNYINSLAANENSKNLDVEANYKMETRRNKQSELDPEEQLLSCVYSITDKPILTRARASLPESYLFISRVDDENAVFAKKTIPKRSQFGPLEGLLTLRTGNVQKEQEAFIFLVENFGSVYEMNVADENSSNWMCFVRRATTFEEQNLVVTQENDSIYFTTTTNILPKQELKVGYSASYANYFNLPLLEPQEVHNWPCYECSEKFTSSVELQNHLNVHDEVKDENTRPRKKLSRSKRRLMKWCQTEAVECNVCSEIFFQYSYNLLKNHVVEKHNLSNASVEDHFSVVVNYKCETCGTGFKSESLLKIHNFGHDPDSSEEQLYHVCPGCLRKFPTQRQLVMHVAQHALPKVIVQPERVKCPVCYKMFAVRERLQRHMLVHGSEESKPLQCKTCNKRFLNNSALACHVKTHFVGKKVFECPICKESFDHVLKLKLHVPKHCHNNTFTCPHCNKLFNKYSIIRKHIRAFHCERKHTCQHCSKMFPTLDKLRMHLLRHSDHREFLCADCGKQFKRKDKLNEHCKRMHSEERENTIPKLAKPVIALSKKLAPKVEPTDFHRFIYKCHACLVGFKRRGMLVNHLAKRHPEIRPDSVPELNLPILQTTRDYYCQYCDKVYKSSSKRKAHILKNHPGAALPMSNRKQGSLLAGLPNPTFSQTVGSITTRPQSCKWCHKQYASKAKLLQHQRKKHMEQMTSEAGPEKEECNVSNKTTQMVQAENSIVQEYQKAGVDIMNDEMDDYGTEDDSQYCHLSISESNGGFMEAGELENPNSHLYRLLTSNNGLYFI</sequence>
<dbReference type="PROSITE" id="PS50280">
    <property type="entry name" value="SET"/>
    <property type="match status" value="1"/>
</dbReference>
<accession>A0AAV8W2K1</accession>
<keyword evidence="13" id="KW-1185">Reference proteome</keyword>
<evidence type="ECO:0000313" key="13">
    <source>
        <dbReference type="Proteomes" id="UP001159042"/>
    </source>
</evidence>
<feature type="domain" description="C2H2-type" evidence="10">
    <location>
        <begin position="687"/>
        <end position="715"/>
    </location>
</feature>
<evidence type="ECO:0000256" key="4">
    <source>
        <dbReference type="ARBA" id="ARBA00022771"/>
    </source>
</evidence>